<reference evidence="9 10" key="1">
    <citation type="journal article" date="2015" name="Genome Announc.">
        <title>Genome Assemblies of Three Soil-Associated Devosia species: D. insulae, D. limi, and D. soli.</title>
        <authorList>
            <person name="Hassan Y.I."/>
            <person name="Lepp D."/>
            <person name="Zhou T."/>
        </authorList>
    </citation>
    <scope>NUCLEOTIDE SEQUENCE [LARGE SCALE GENOMIC DNA]</scope>
    <source>
        <strain evidence="9 10">DS-56</strain>
    </source>
</reference>
<keyword evidence="2 7" id="KW-0813">Transport</keyword>
<feature type="transmembrane region" description="Helical" evidence="7">
    <location>
        <begin position="227"/>
        <end position="250"/>
    </location>
</feature>
<evidence type="ECO:0000256" key="7">
    <source>
        <dbReference type="RuleBase" id="RU363032"/>
    </source>
</evidence>
<feature type="transmembrane region" description="Helical" evidence="7">
    <location>
        <begin position="175"/>
        <end position="197"/>
    </location>
</feature>
<evidence type="ECO:0000256" key="3">
    <source>
        <dbReference type="ARBA" id="ARBA00022475"/>
    </source>
</evidence>
<dbReference type="GO" id="GO:0005886">
    <property type="term" value="C:plasma membrane"/>
    <property type="evidence" value="ECO:0007669"/>
    <property type="project" value="UniProtKB-SubCell"/>
</dbReference>
<evidence type="ECO:0000259" key="8">
    <source>
        <dbReference type="PROSITE" id="PS50928"/>
    </source>
</evidence>
<gene>
    <name evidence="9" type="ORF">VW23_005445</name>
</gene>
<evidence type="ECO:0000256" key="4">
    <source>
        <dbReference type="ARBA" id="ARBA00022692"/>
    </source>
</evidence>
<evidence type="ECO:0000256" key="6">
    <source>
        <dbReference type="ARBA" id="ARBA00023136"/>
    </source>
</evidence>
<accession>A0A1E5XIF2</accession>
<proteinExistence type="inferred from homology"/>
<feature type="transmembrane region" description="Helical" evidence="7">
    <location>
        <begin position="142"/>
        <end position="163"/>
    </location>
</feature>
<keyword evidence="3" id="KW-1003">Cell membrane</keyword>
<name>A0A1E5XIF2_9HYPH</name>
<feature type="transmembrane region" description="Helical" evidence="7">
    <location>
        <begin position="9"/>
        <end position="30"/>
    </location>
</feature>
<dbReference type="AlphaFoldDB" id="A0A1E5XIF2"/>
<evidence type="ECO:0000313" key="9">
    <source>
        <dbReference type="EMBL" id="OEO28294.1"/>
    </source>
</evidence>
<dbReference type="CDD" id="cd06261">
    <property type="entry name" value="TM_PBP2"/>
    <property type="match status" value="1"/>
</dbReference>
<dbReference type="InterPro" id="IPR000515">
    <property type="entry name" value="MetI-like"/>
</dbReference>
<feature type="domain" description="ABC transmembrane type-1" evidence="8">
    <location>
        <begin position="136"/>
        <end position="351"/>
    </location>
</feature>
<keyword evidence="6 7" id="KW-0472">Membrane</keyword>
<dbReference type="EMBL" id="LAJE02000384">
    <property type="protein sequence ID" value="OEO28294.1"/>
    <property type="molecule type" value="Genomic_DNA"/>
</dbReference>
<dbReference type="GO" id="GO:0042884">
    <property type="term" value="P:microcin transport"/>
    <property type="evidence" value="ECO:0007669"/>
    <property type="project" value="TreeGrafter"/>
</dbReference>
<evidence type="ECO:0000256" key="1">
    <source>
        <dbReference type="ARBA" id="ARBA00004651"/>
    </source>
</evidence>
<comment type="subcellular location">
    <subcellularLocation>
        <location evidence="1 7">Cell membrane</location>
        <topology evidence="1 7">Multi-pass membrane protein</topology>
    </subcellularLocation>
</comment>
<feature type="transmembrane region" description="Helical" evidence="7">
    <location>
        <begin position="285"/>
        <end position="312"/>
    </location>
</feature>
<dbReference type="PANTHER" id="PTHR30465:SF66">
    <property type="entry name" value="INNER MEMBRANE ABC TRANSPORTER PERMEASE PROTEIN YEJB"/>
    <property type="match status" value="1"/>
</dbReference>
<evidence type="ECO:0000313" key="10">
    <source>
        <dbReference type="Proteomes" id="UP000095463"/>
    </source>
</evidence>
<comment type="similarity">
    <text evidence="7">Belongs to the binding-protein-dependent transport system permease family.</text>
</comment>
<dbReference type="GO" id="GO:0055085">
    <property type="term" value="P:transmembrane transport"/>
    <property type="evidence" value="ECO:0007669"/>
    <property type="project" value="InterPro"/>
</dbReference>
<evidence type="ECO:0000256" key="2">
    <source>
        <dbReference type="ARBA" id="ARBA00022448"/>
    </source>
</evidence>
<dbReference type="NCBIfam" id="NF011712">
    <property type="entry name" value="PRK15133.1"/>
    <property type="match status" value="1"/>
</dbReference>
<dbReference type="PROSITE" id="PS50928">
    <property type="entry name" value="ABC_TM1"/>
    <property type="match status" value="1"/>
</dbReference>
<feature type="transmembrane region" description="Helical" evidence="7">
    <location>
        <begin position="332"/>
        <end position="358"/>
    </location>
</feature>
<protein>
    <submittedName>
        <fullName evidence="9">Microcin ABC transporter permease</fullName>
    </submittedName>
</protein>
<keyword evidence="4 7" id="KW-0812">Transmembrane</keyword>
<keyword evidence="10" id="KW-1185">Reference proteome</keyword>
<evidence type="ECO:0000256" key="5">
    <source>
        <dbReference type="ARBA" id="ARBA00022989"/>
    </source>
</evidence>
<dbReference type="RefSeq" id="WP_069912396.1">
    <property type="nucleotide sequence ID" value="NZ_LAJE02000384.1"/>
</dbReference>
<comment type="caution">
    <text evidence="9">The sequence shown here is derived from an EMBL/GenBank/DDBJ whole genome shotgun (WGS) entry which is preliminary data.</text>
</comment>
<organism evidence="9 10">
    <name type="scientific">Devosia insulae DS-56</name>
    <dbReference type="NCBI Taxonomy" id="1116389"/>
    <lineage>
        <taxon>Bacteria</taxon>
        <taxon>Pseudomonadati</taxon>
        <taxon>Pseudomonadota</taxon>
        <taxon>Alphaproteobacteria</taxon>
        <taxon>Hyphomicrobiales</taxon>
        <taxon>Devosiaceae</taxon>
        <taxon>Devosia</taxon>
    </lineage>
</organism>
<dbReference type="Pfam" id="PF00528">
    <property type="entry name" value="BPD_transp_1"/>
    <property type="match status" value="1"/>
</dbReference>
<dbReference type="InterPro" id="IPR035906">
    <property type="entry name" value="MetI-like_sf"/>
</dbReference>
<dbReference type="OrthoDB" id="9807402at2"/>
<dbReference type="Proteomes" id="UP000095463">
    <property type="component" value="Unassembled WGS sequence"/>
</dbReference>
<dbReference type="SUPFAM" id="SSF161098">
    <property type="entry name" value="MetI-like"/>
    <property type="match status" value="1"/>
</dbReference>
<keyword evidence="5 7" id="KW-1133">Transmembrane helix</keyword>
<dbReference type="PANTHER" id="PTHR30465">
    <property type="entry name" value="INNER MEMBRANE ABC TRANSPORTER"/>
    <property type="match status" value="1"/>
</dbReference>
<sequence>MGAYILRRLLLIIPTMFGMLVVSFVITQFAPGGPVENYIAQMSGQSVSVSEGVIGNAEGDFAGQNVVKSTDQNENSTYRGAKGIRPEILARIEKQFGFDKPPLERFFTMVWNYVRFDFGDSYSRGVPVIDLIIQKLPVSITLGLWMTLLSYGISIPLGIAKAVRDGSRFDVSTSTIVIVGYSLPDFVVAVLLIVLFAGGNFLDIFPLRGLVSENWSSLPWYSQILDYLWHITLPITAMALGAFATATMLIKNSFIDEISKQYVTVARAKGLTEKRVLYGHVFRNAMLLVIAGFPAAFVGAFFGGSLLIETVFSLDGLGYLGYQSVINRDYSVVFATFYIFSLVGLILGLISDLMYMWIDPRIDFESRKV</sequence>
<dbReference type="Gene3D" id="1.10.3720.10">
    <property type="entry name" value="MetI-like"/>
    <property type="match status" value="1"/>
</dbReference>